<evidence type="ECO:0000256" key="2">
    <source>
        <dbReference type="SAM" id="Phobius"/>
    </source>
</evidence>
<keyword evidence="2" id="KW-0472">Membrane</keyword>
<evidence type="ECO:0000256" key="1">
    <source>
        <dbReference type="SAM" id="MobiDB-lite"/>
    </source>
</evidence>
<feature type="compositionally biased region" description="Acidic residues" evidence="1">
    <location>
        <begin position="38"/>
        <end position="47"/>
    </location>
</feature>
<organism evidence="3 4">
    <name type="scientific">Phytophthora palmivora</name>
    <dbReference type="NCBI Taxonomy" id="4796"/>
    <lineage>
        <taxon>Eukaryota</taxon>
        <taxon>Sar</taxon>
        <taxon>Stramenopiles</taxon>
        <taxon>Oomycota</taxon>
        <taxon>Peronosporomycetes</taxon>
        <taxon>Peronosporales</taxon>
        <taxon>Peronosporaceae</taxon>
        <taxon>Phytophthora</taxon>
    </lineage>
</organism>
<gene>
    <name evidence="3" type="ORF">PHPALM_27651</name>
</gene>
<dbReference type="AlphaFoldDB" id="A0A2P4XC47"/>
<comment type="caution">
    <text evidence="3">The sequence shown here is derived from an EMBL/GenBank/DDBJ whole genome shotgun (WGS) entry which is preliminary data.</text>
</comment>
<keyword evidence="4" id="KW-1185">Reference proteome</keyword>
<sequence length="228" mass="25139">MATPASGDGSRKRAAAPRSPNNSYGTSMFCESKRPDEAAEDPEDDEAKDNEFFLRRGARQLQTQSLHLRRNLACTFVIGVGIVVLLLLSYVHQERQQNLREAGANTQTKGVTSRAELLNQVLQKLPELPTLETRASVNGELNTTITVAEKLVDNGPIAFYTRAYEDSVPGPMLLLKPGDVLNIHLVNNLGPNVAGEWTPNTMHEPNNTNLHFHGMHVDPTGTEDNVFR</sequence>
<dbReference type="SUPFAM" id="SSF49503">
    <property type="entry name" value="Cupredoxins"/>
    <property type="match status" value="1"/>
</dbReference>
<feature type="non-terminal residue" evidence="3">
    <location>
        <position position="228"/>
    </location>
</feature>
<keyword evidence="2" id="KW-1133">Transmembrane helix</keyword>
<dbReference type="OrthoDB" id="2121828at2759"/>
<keyword evidence="2" id="KW-0812">Transmembrane</keyword>
<evidence type="ECO:0000313" key="3">
    <source>
        <dbReference type="EMBL" id="POM63105.1"/>
    </source>
</evidence>
<dbReference type="EMBL" id="NCKW01015323">
    <property type="protein sequence ID" value="POM63105.1"/>
    <property type="molecule type" value="Genomic_DNA"/>
</dbReference>
<feature type="region of interest" description="Disordered" evidence="1">
    <location>
        <begin position="1"/>
        <end position="47"/>
    </location>
</feature>
<proteinExistence type="predicted"/>
<reference evidence="3 4" key="1">
    <citation type="journal article" date="2017" name="Genome Biol. Evol.">
        <title>Phytophthora megakarya and P. palmivora, closely related causal agents of cacao black pod rot, underwent increases in genome sizes and gene numbers by different mechanisms.</title>
        <authorList>
            <person name="Ali S.S."/>
            <person name="Shao J."/>
            <person name="Lary D.J."/>
            <person name="Kronmiller B."/>
            <person name="Shen D."/>
            <person name="Strem M.D."/>
            <person name="Amoako-Attah I."/>
            <person name="Akrofi A.Y."/>
            <person name="Begoude B.A."/>
            <person name="Ten Hoopen G.M."/>
            <person name="Coulibaly K."/>
            <person name="Kebe B.I."/>
            <person name="Melnick R.L."/>
            <person name="Guiltinan M.J."/>
            <person name="Tyler B.M."/>
            <person name="Meinhardt L.W."/>
            <person name="Bailey B.A."/>
        </authorList>
    </citation>
    <scope>NUCLEOTIDE SEQUENCE [LARGE SCALE GENOMIC DNA]</scope>
    <source>
        <strain evidence="4">sbr112.9</strain>
    </source>
</reference>
<protein>
    <submittedName>
        <fullName evidence="3">Multicopper oxidase</fullName>
    </submittedName>
</protein>
<dbReference type="Proteomes" id="UP000237271">
    <property type="component" value="Unassembled WGS sequence"/>
</dbReference>
<dbReference type="Gene3D" id="2.60.40.420">
    <property type="entry name" value="Cupredoxins - blue copper proteins"/>
    <property type="match status" value="1"/>
</dbReference>
<accession>A0A2P4XC47</accession>
<feature type="transmembrane region" description="Helical" evidence="2">
    <location>
        <begin position="72"/>
        <end position="91"/>
    </location>
</feature>
<name>A0A2P4XC47_9STRA</name>
<evidence type="ECO:0000313" key="4">
    <source>
        <dbReference type="Proteomes" id="UP000237271"/>
    </source>
</evidence>
<dbReference type="InterPro" id="IPR008972">
    <property type="entry name" value="Cupredoxin"/>
</dbReference>